<dbReference type="GeneID" id="90643939"/>
<protein>
    <submittedName>
        <fullName evidence="1">Uncharacterized protein</fullName>
    </submittedName>
</protein>
<keyword evidence="2" id="KW-1185">Reference proteome</keyword>
<accession>A0ABZ0NGC1</accession>
<sequence length="76" mass="8383">MDRDDTELALGCNFTFSTPAFIRLLSMAGGNRFRAIFSATGIAFFPPPVLRDHKAACLEDRPRRVTASVLLALPEE</sequence>
<dbReference type="Proteomes" id="UP001302367">
    <property type="component" value="Chromosome 2"/>
</dbReference>
<name>A0ABZ0NGC1_CERBT</name>
<dbReference type="RefSeq" id="XP_065458434.1">
    <property type="nucleotide sequence ID" value="XM_065602362.1"/>
</dbReference>
<gene>
    <name evidence="1" type="ORF">RHO25_003168</name>
</gene>
<evidence type="ECO:0000313" key="1">
    <source>
        <dbReference type="EMBL" id="WPA98556.1"/>
    </source>
</evidence>
<proteinExistence type="predicted"/>
<dbReference type="EMBL" id="CP134185">
    <property type="protein sequence ID" value="WPA98556.1"/>
    <property type="molecule type" value="Genomic_DNA"/>
</dbReference>
<organism evidence="1 2">
    <name type="scientific">Cercospora beticola</name>
    <name type="common">Sugarbeet leaf spot fungus</name>
    <dbReference type="NCBI Taxonomy" id="122368"/>
    <lineage>
        <taxon>Eukaryota</taxon>
        <taxon>Fungi</taxon>
        <taxon>Dikarya</taxon>
        <taxon>Ascomycota</taxon>
        <taxon>Pezizomycotina</taxon>
        <taxon>Dothideomycetes</taxon>
        <taxon>Dothideomycetidae</taxon>
        <taxon>Mycosphaerellales</taxon>
        <taxon>Mycosphaerellaceae</taxon>
        <taxon>Cercospora</taxon>
    </lineage>
</organism>
<reference evidence="1 2" key="1">
    <citation type="submission" date="2023-09" db="EMBL/GenBank/DDBJ databases">
        <title>Complete-Gapless Cercospora beticola genome.</title>
        <authorList>
            <person name="Wyatt N.A."/>
            <person name="Spanner R.E."/>
            <person name="Bolton M.D."/>
        </authorList>
    </citation>
    <scope>NUCLEOTIDE SEQUENCE [LARGE SCALE GENOMIC DNA]</scope>
    <source>
        <strain evidence="1">Cb09-40</strain>
    </source>
</reference>
<evidence type="ECO:0000313" key="2">
    <source>
        <dbReference type="Proteomes" id="UP001302367"/>
    </source>
</evidence>